<dbReference type="EC" id="2.4.1.298" evidence="7"/>
<gene>
    <name evidence="9" type="ORF">Fot_16204</name>
</gene>
<protein>
    <recommendedName>
        <fullName evidence="7">anthocyanidin 3-O-glucoside 5-O-glucosyltransferase</fullName>
        <ecNumber evidence="7">2.4.1.298</ecNumber>
    </recommendedName>
</protein>
<keyword evidence="8" id="KW-0328">Glycosyltransferase</keyword>
<dbReference type="PANTHER" id="PTHR11926:SF727">
    <property type="entry name" value="UDP-GLYCOSYLTRANSFERASE 74B1"/>
    <property type="match status" value="1"/>
</dbReference>
<dbReference type="AlphaFoldDB" id="A0ABD1WBC2"/>
<keyword evidence="10" id="KW-1185">Reference proteome</keyword>
<keyword evidence="3 8" id="KW-0808">Transferase</keyword>
<name>A0ABD1WBC2_9LAMI</name>
<evidence type="ECO:0000256" key="2">
    <source>
        <dbReference type="ARBA" id="ARBA00009995"/>
    </source>
</evidence>
<proteinExistence type="inferred from homology"/>
<dbReference type="SUPFAM" id="SSF53756">
    <property type="entry name" value="UDP-Glycosyltransferase/glycogen phosphorylase"/>
    <property type="match status" value="1"/>
</dbReference>
<dbReference type="InterPro" id="IPR002213">
    <property type="entry name" value="UDP_glucos_trans"/>
</dbReference>
<dbReference type="InterPro" id="IPR035595">
    <property type="entry name" value="UDP_glycos_trans_CS"/>
</dbReference>
<evidence type="ECO:0000256" key="8">
    <source>
        <dbReference type="RuleBase" id="RU003718"/>
    </source>
</evidence>
<evidence type="ECO:0000313" key="9">
    <source>
        <dbReference type="EMBL" id="KAL2546971.1"/>
    </source>
</evidence>
<dbReference type="EMBL" id="JBFOLJ010000004">
    <property type="protein sequence ID" value="KAL2546971.1"/>
    <property type="molecule type" value="Genomic_DNA"/>
</dbReference>
<dbReference type="GO" id="GO:0102816">
    <property type="term" value="F:UDP-D-glucose:delphinidin 3-O-glucosyl-5-O-caffeoylglucoside -O-beta-D-glucosyltransferase activity"/>
    <property type="evidence" value="ECO:0007669"/>
    <property type="project" value="UniProtKB-EC"/>
</dbReference>
<comment type="similarity">
    <text evidence="2 8">Belongs to the UDP-glycosyltransferase family.</text>
</comment>
<evidence type="ECO:0000256" key="5">
    <source>
        <dbReference type="ARBA" id="ARBA00050360"/>
    </source>
</evidence>
<evidence type="ECO:0000256" key="4">
    <source>
        <dbReference type="ARBA" id="ARBA00022729"/>
    </source>
</evidence>
<comment type="pathway">
    <text evidence="1">Pigment biosynthesis; anthocyanin biosynthesis.</text>
</comment>
<accession>A0ABD1WBC2</accession>
<dbReference type="Gene3D" id="3.40.50.2000">
    <property type="entry name" value="Glycogen Phosphorylase B"/>
    <property type="match status" value="2"/>
</dbReference>
<dbReference type="FunFam" id="3.40.50.2000:FF:000019">
    <property type="entry name" value="Glycosyltransferase"/>
    <property type="match status" value="1"/>
</dbReference>
<dbReference type="PANTHER" id="PTHR11926">
    <property type="entry name" value="GLUCOSYL/GLUCURONOSYL TRANSFERASES"/>
    <property type="match status" value="1"/>
</dbReference>
<comment type="catalytic activity">
    <reaction evidence="5">
        <text>an anthocyanidin 3-O-beta-D-glucoside + UDP-alpha-D-glucose = an anthocyanidin 3,5-di-O-beta-D-glucoside + UDP + 2 H(+)</text>
        <dbReference type="Rhea" id="RHEA:35423"/>
        <dbReference type="ChEBI" id="CHEBI:15378"/>
        <dbReference type="ChEBI" id="CHEBI:16307"/>
        <dbReference type="ChEBI" id="CHEBI:57503"/>
        <dbReference type="ChEBI" id="CHEBI:58223"/>
        <dbReference type="ChEBI" id="CHEBI:58885"/>
        <dbReference type="EC" id="2.4.1.298"/>
    </reaction>
</comment>
<reference evidence="10" key="1">
    <citation type="submission" date="2024-07" db="EMBL/GenBank/DDBJ databases">
        <title>Two chromosome-level genome assemblies of Korean endemic species Abeliophyllum distichum and Forsythia ovata (Oleaceae).</title>
        <authorList>
            <person name="Jang H."/>
        </authorList>
    </citation>
    <scope>NUCLEOTIDE SEQUENCE [LARGE SCALE GENOMIC DNA]</scope>
</reference>
<evidence type="ECO:0000256" key="1">
    <source>
        <dbReference type="ARBA" id="ARBA00004935"/>
    </source>
</evidence>
<comment type="function">
    <text evidence="6">Catalyzes the glucosylation at the O-5 position of anthocyanidin 3-glucosides to form anthocyanidin 3,5-di-O-glucosides using UDP-glucose as sugar donor. Anthocyanidin 3,5-di-O-glucosides are molecules that are responsible for pigmentation. Also acts on anthocyanidin 3-O-(6-O-malonylglucoside). Much less active with hydroxycinnamoylglucose derivatives. No activity in the absence of the 3-O-glucoside group.</text>
</comment>
<keyword evidence="4" id="KW-0732">Signal</keyword>
<evidence type="ECO:0000256" key="6">
    <source>
        <dbReference type="ARBA" id="ARBA00056922"/>
    </source>
</evidence>
<evidence type="ECO:0000313" key="10">
    <source>
        <dbReference type="Proteomes" id="UP001604277"/>
    </source>
</evidence>
<evidence type="ECO:0000256" key="3">
    <source>
        <dbReference type="ARBA" id="ARBA00022679"/>
    </source>
</evidence>
<dbReference type="Proteomes" id="UP001604277">
    <property type="component" value="Unassembled WGS sequence"/>
</dbReference>
<evidence type="ECO:0000256" key="7">
    <source>
        <dbReference type="ARBA" id="ARBA00066781"/>
    </source>
</evidence>
<dbReference type="PROSITE" id="PS00375">
    <property type="entry name" value="UDPGT"/>
    <property type="match status" value="1"/>
</dbReference>
<dbReference type="CDD" id="cd03784">
    <property type="entry name" value="GT1_Gtf-like"/>
    <property type="match status" value="1"/>
</dbReference>
<organism evidence="9 10">
    <name type="scientific">Forsythia ovata</name>
    <dbReference type="NCBI Taxonomy" id="205694"/>
    <lineage>
        <taxon>Eukaryota</taxon>
        <taxon>Viridiplantae</taxon>
        <taxon>Streptophyta</taxon>
        <taxon>Embryophyta</taxon>
        <taxon>Tracheophyta</taxon>
        <taxon>Spermatophyta</taxon>
        <taxon>Magnoliopsida</taxon>
        <taxon>eudicotyledons</taxon>
        <taxon>Gunneridae</taxon>
        <taxon>Pentapetalae</taxon>
        <taxon>asterids</taxon>
        <taxon>lamiids</taxon>
        <taxon>Lamiales</taxon>
        <taxon>Oleaceae</taxon>
        <taxon>Forsythieae</taxon>
        <taxon>Forsythia</taxon>
    </lineage>
</organism>
<dbReference type="Pfam" id="PF00201">
    <property type="entry name" value="UDPGT"/>
    <property type="match status" value="1"/>
</dbReference>
<comment type="caution">
    <text evidence="9">The sequence shown here is derived from an EMBL/GenBank/DDBJ whole genome shotgun (WGS) entry which is preliminary data.</text>
</comment>
<sequence length="234" mass="26358">MWPAKLIGPMVPSAYLDNRIEEDKGYGASLWKPLSEQCSTWLKTKPNKSVIYISVGSMVQLTSKQMEEMAWALMCTNSYFLWVVRETERNKLPAGFIDSTKGKGLIVSWCNQLEMLAHQAIGCFVTHCGWNSTIEGLSLGVPMVGMPQWSDQMTDAKFIEDVWGVGVRAKEDEFGIVRREELLYCLKQVMEGERNEEIKMNARKWKELAKVAIDEGGSSDTCINEFVGKLKSAA</sequence>